<dbReference type="KEGG" id="qsa:O6P43_020048"/>
<reference evidence="2" key="1">
    <citation type="journal article" date="2023" name="Science">
        <title>Elucidation of the pathway for biosynthesis of saponin adjuvants from the soapbark tree.</title>
        <authorList>
            <person name="Reed J."/>
            <person name="Orme A."/>
            <person name="El-Demerdash A."/>
            <person name="Owen C."/>
            <person name="Martin L.B.B."/>
            <person name="Misra R.C."/>
            <person name="Kikuchi S."/>
            <person name="Rejzek M."/>
            <person name="Martin A.C."/>
            <person name="Harkess A."/>
            <person name="Leebens-Mack J."/>
            <person name="Louveau T."/>
            <person name="Stephenson M.J."/>
            <person name="Osbourn A."/>
        </authorList>
    </citation>
    <scope>NUCLEOTIDE SEQUENCE</scope>
    <source>
        <strain evidence="2">S10</strain>
    </source>
</reference>
<keyword evidence="3" id="KW-1185">Reference proteome</keyword>
<dbReference type="SMART" id="SM00256">
    <property type="entry name" value="FBOX"/>
    <property type="match status" value="1"/>
</dbReference>
<dbReference type="Proteomes" id="UP001163823">
    <property type="component" value="Chromosome 8"/>
</dbReference>
<dbReference type="InterPro" id="IPR036047">
    <property type="entry name" value="F-box-like_dom_sf"/>
</dbReference>
<accession>A0AAD7LKD2</accession>
<dbReference type="EMBL" id="JARAOO010000008">
    <property type="protein sequence ID" value="KAJ7959477.1"/>
    <property type="molecule type" value="Genomic_DNA"/>
</dbReference>
<proteinExistence type="predicted"/>
<dbReference type="PANTHER" id="PTHR44259">
    <property type="entry name" value="OS07G0183000 PROTEIN-RELATED"/>
    <property type="match status" value="1"/>
</dbReference>
<gene>
    <name evidence="2" type="ORF">O6P43_020048</name>
</gene>
<name>A0AAD7LKD2_QUISA</name>
<organism evidence="2 3">
    <name type="scientific">Quillaja saponaria</name>
    <name type="common">Soap bark tree</name>
    <dbReference type="NCBI Taxonomy" id="32244"/>
    <lineage>
        <taxon>Eukaryota</taxon>
        <taxon>Viridiplantae</taxon>
        <taxon>Streptophyta</taxon>
        <taxon>Embryophyta</taxon>
        <taxon>Tracheophyta</taxon>
        <taxon>Spermatophyta</taxon>
        <taxon>Magnoliopsida</taxon>
        <taxon>eudicotyledons</taxon>
        <taxon>Gunneridae</taxon>
        <taxon>Pentapetalae</taxon>
        <taxon>rosids</taxon>
        <taxon>fabids</taxon>
        <taxon>Fabales</taxon>
        <taxon>Quillajaceae</taxon>
        <taxon>Quillaja</taxon>
    </lineage>
</organism>
<feature type="domain" description="F-box" evidence="1">
    <location>
        <begin position="14"/>
        <end position="55"/>
    </location>
</feature>
<dbReference type="SUPFAM" id="SSF81383">
    <property type="entry name" value="F-box domain"/>
    <property type="match status" value="1"/>
</dbReference>
<dbReference type="AlphaFoldDB" id="A0AAD7LKD2"/>
<comment type="caution">
    <text evidence="2">The sequence shown here is derived from an EMBL/GenBank/DDBJ whole genome shotgun (WGS) entry which is preliminary data.</text>
</comment>
<evidence type="ECO:0000259" key="1">
    <source>
        <dbReference type="SMART" id="SM00256"/>
    </source>
</evidence>
<dbReference type="InterPro" id="IPR005174">
    <property type="entry name" value="KIB1-4_b-propeller"/>
</dbReference>
<protein>
    <submittedName>
        <fullName evidence="2">F-box protein</fullName>
    </submittedName>
</protein>
<dbReference type="InterPro" id="IPR050942">
    <property type="entry name" value="F-box_BR-signaling"/>
</dbReference>
<evidence type="ECO:0000313" key="2">
    <source>
        <dbReference type="EMBL" id="KAJ7959477.1"/>
    </source>
</evidence>
<sequence length="407" mass="46210">MINMDHEFSNWALLPIDILDLILQKLFCVVDFVPFSVVSKQWYSAACQNKKKHLQVPMLLVPTEDGKCSVYSFAIYDFQLNIPFNKRLSGSSLGWVVIANKSPTMIEGISLTLLNPFSGKTICLPPVSSNYYYHYQGSYRDSGNNGDNAIISDFLGDDDSGDDDDHSEDLEEDGFGIGCCEYRITKVALSTDPHLCPDNFELLILFTDMGKLALYKSSEKSWFYLPDHPKLSVLEDVIFYKNKFYFVDRYMGLGRIDNVVDGGGVFSLNPKINVVLGHLFDKSDPIFQEMYRTYTVGTSSGDILFIQRFLTIVYLEQYCYYQLKTLDFMVYKLEFPRWVPIDSLGDDVLFLGDNQSMSVSALSFLSVKEIAYTSPTIVSILWKIILGKINLLKCLTTLASTAWLIED</sequence>
<dbReference type="Pfam" id="PF03478">
    <property type="entry name" value="Beta-prop_KIB1-4"/>
    <property type="match status" value="1"/>
</dbReference>
<dbReference type="InterPro" id="IPR001810">
    <property type="entry name" value="F-box_dom"/>
</dbReference>
<evidence type="ECO:0000313" key="3">
    <source>
        <dbReference type="Proteomes" id="UP001163823"/>
    </source>
</evidence>
<dbReference type="PANTHER" id="PTHR44259:SF93">
    <property type="entry name" value="PROTEIN, PUTATIVE (DUF295)-RELATED"/>
    <property type="match status" value="1"/>
</dbReference>